<proteinExistence type="predicted"/>
<comment type="caution">
    <text evidence="3">The sequence shown here is derived from an EMBL/GenBank/DDBJ whole genome shotgun (WGS) entry which is preliminary data.</text>
</comment>
<protein>
    <submittedName>
        <fullName evidence="3">Uncharacterized protein</fullName>
    </submittedName>
</protein>
<dbReference type="EMBL" id="JANVFT010000051">
    <property type="protein sequence ID" value="KAJ4485100.1"/>
    <property type="molecule type" value="Genomic_DNA"/>
</dbReference>
<dbReference type="EMBL" id="JANVFT010000146">
    <property type="protein sequence ID" value="KAJ4464153.1"/>
    <property type="molecule type" value="Genomic_DNA"/>
</dbReference>
<name>A0ABQ8VBY1_9AGAR</name>
<sequence length="194" mass="21959">MSSKVRILSSDTQQLRLLERQVEEKRREILQLRSEVQELQQQLESPNRKTPEVDIGLEPKHQHSLSRLERAIAMNLSFRTQILASLDCDLNDSKSIDAISSDDSKQFWSLLQQVKSSRAEVVISEALMLSPGADNVEDELLKDSTASYDSGNLTALIVEQCLVLCDMAGKLKGTGYEDVLFQECTDLYHRAQYL</sequence>
<feature type="coiled-coil region" evidence="1">
    <location>
        <begin position="8"/>
        <end position="49"/>
    </location>
</feature>
<evidence type="ECO:0000256" key="1">
    <source>
        <dbReference type="SAM" id="Coils"/>
    </source>
</evidence>
<keyword evidence="1" id="KW-0175">Coiled coil</keyword>
<accession>A0ABQ8VBY1</accession>
<evidence type="ECO:0000313" key="3">
    <source>
        <dbReference type="EMBL" id="KAJ4485100.1"/>
    </source>
</evidence>
<dbReference type="Proteomes" id="UP001150217">
    <property type="component" value="Unassembled WGS sequence"/>
</dbReference>
<evidence type="ECO:0000313" key="4">
    <source>
        <dbReference type="Proteomes" id="UP001150217"/>
    </source>
</evidence>
<organism evidence="3 4">
    <name type="scientific">Lentinula lateritia</name>
    <dbReference type="NCBI Taxonomy" id="40482"/>
    <lineage>
        <taxon>Eukaryota</taxon>
        <taxon>Fungi</taxon>
        <taxon>Dikarya</taxon>
        <taxon>Basidiomycota</taxon>
        <taxon>Agaricomycotina</taxon>
        <taxon>Agaricomycetes</taxon>
        <taxon>Agaricomycetidae</taxon>
        <taxon>Agaricales</taxon>
        <taxon>Marasmiineae</taxon>
        <taxon>Omphalotaceae</taxon>
        <taxon>Lentinula</taxon>
    </lineage>
</organism>
<reference evidence="3" key="1">
    <citation type="submission" date="2022-08" db="EMBL/GenBank/DDBJ databases">
        <title>A Global Phylogenomic Analysis of the Shiitake Genus Lentinula.</title>
        <authorList>
            <consortium name="DOE Joint Genome Institute"/>
            <person name="Sierra-Patev S."/>
            <person name="Min B."/>
            <person name="Naranjo-Ortiz M."/>
            <person name="Looney B."/>
            <person name="Konkel Z."/>
            <person name="Slot J.C."/>
            <person name="Sakamoto Y."/>
            <person name="Steenwyk J.L."/>
            <person name="Rokas A."/>
            <person name="Carro J."/>
            <person name="Camarero S."/>
            <person name="Ferreira P."/>
            <person name="Molpeceres G."/>
            <person name="Ruiz-Duenas F.J."/>
            <person name="Serrano A."/>
            <person name="Henrissat B."/>
            <person name="Drula E."/>
            <person name="Hughes K.W."/>
            <person name="Mata J.L."/>
            <person name="Ishikawa N.K."/>
            <person name="Vargas-Isla R."/>
            <person name="Ushijima S."/>
            <person name="Smith C.A."/>
            <person name="Ahrendt S."/>
            <person name="Andreopoulos W."/>
            <person name="He G."/>
            <person name="Labutti K."/>
            <person name="Lipzen A."/>
            <person name="Ng V."/>
            <person name="Riley R."/>
            <person name="Sandor L."/>
            <person name="Barry K."/>
            <person name="Martinez A.T."/>
            <person name="Xiao Y."/>
            <person name="Gibbons J.G."/>
            <person name="Terashima K."/>
            <person name="Grigoriev I.V."/>
            <person name="Hibbett D.S."/>
        </authorList>
    </citation>
    <scope>NUCLEOTIDE SEQUENCE</scope>
    <source>
        <strain evidence="3">RHP3577 ss4</strain>
    </source>
</reference>
<keyword evidence="4" id="KW-1185">Reference proteome</keyword>
<evidence type="ECO:0000313" key="2">
    <source>
        <dbReference type="EMBL" id="KAJ4464153.1"/>
    </source>
</evidence>
<gene>
    <name evidence="3" type="ORF">C8R41DRAFT_921410</name>
    <name evidence="2" type="ORF">C8R41DRAFT_927102</name>
</gene>